<dbReference type="RefSeq" id="WP_328796452.1">
    <property type="nucleotide sequence ID" value="NZ_JACGWZ010000006.1"/>
</dbReference>
<dbReference type="InterPro" id="IPR021391">
    <property type="entry name" value="DUF3027"/>
</dbReference>
<feature type="compositionally biased region" description="Polar residues" evidence="1">
    <location>
        <begin position="7"/>
        <end position="16"/>
    </location>
</feature>
<name>A0A839E5Y0_9PSEU</name>
<comment type="caution">
    <text evidence="2">The sequence shown here is derived from an EMBL/GenBank/DDBJ whole genome shotgun (WGS) entry which is preliminary data.</text>
</comment>
<reference evidence="2 3" key="1">
    <citation type="submission" date="2020-07" db="EMBL/GenBank/DDBJ databases">
        <title>Sequencing the genomes of 1000 actinobacteria strains.</title>
        <authorList>
            <person name="Klenk H.-P."/>
        </authorList>
    </citation>
    <scope>NUCLEOTIDE SEQUENCE [LARGE SCALE GENOMIC DNA]</scope>
    <source>
        <strain evidence="2 3">DSM 45975</strain>
    </source>
</reference>
<dbReference type="Proteomes" id="UP000569329">
    <property type="component" value="Unassembled WGS sequence"/>
</dbReference>
<feature type="region of interest" description="Disordered" evidence="1">
    <location>
        <begin position="1"/>
        <end position="25"/>
    </location>
</feature>
<dbReference type="Pfam" id="PF11228">
    <property type="entry name" value="DUF3027"/>
    <property type="match status" value="1"/>
</dbReference>
<keyword evidence="3" id="KW-1185">Reference proteome</keyword>
<accession>A0A839E5Y0</accession>
<evidence type="ECO:0000313" key="2">
    <source>
        <dbReference type="EMBL" id="MBA8826731.1"/>
    </source>
</evidence>
<evidence type="ECO:0008006" key="4">
    <source>
        <dbReference type="Google" id="ProtNLM"/>
    </source>
</evidence>
<dbReference type="EMBL" id="JACGWZ010000006">
    <property type="protein sequence ID" value="MBA8826731.1"/>
    <property type="molecule type" value="Genomic_DNA"/>
</dbReference>
<protein>
    <recommendedName>
        <fullName evidence="4">DUF3027 domain-containing protein</fullName>
    </recommendedName>
</protein>
<proteinExistence type="predicted"/>
<sequence>MTPTPAPTSDTETASGSGPRRRPDPVLADAVDIARGAAQEEATAGANPLPTENVDEEAVGTHAGVVAESAESATHFFEANYAGYVGWRWAVAVARAGAGAPVTVSEVVLLPGPDALTAPDWLPWSHRIRPGDLGAGDLLPGEHEDPRLTSGASDDPELAQLAGEIGLGRNRVMSKEGRLRAAQRWYTGDFGPDNEMAQLAPGSCGTCGFFMPLEGSMRVAFGACGNALSPADGRVVHTEFGCGAHSEAEVDVSSTVPVAEVVYDDTTVDYEPRESGRE</sequence>
<evidence type="ECO:0000256" key="1">
    <source>
        <dbReference type="SAM" id="MobiDB-lite"/>
    </source>
</evidence>
<dbReference type="AlphaFoldDB" id="A0A839E5Y0"/>
<feature type="region of interest" description="Disordered" evidence="1">
    <location>
        <begin position="133"/>
        <end position="155"/>
    </location>
</feature>
<organism evidence="2 3">
    <name type="scientific">Halosaccharopolyspora lacisalsi</name>
    <dbReference type="NCBI Taxonomy" id="1000566"/>
    <lineage>
        <taxon>Bacteria</taxon>
        <taxon>Bacillati</taxon>
        <taxon>Actinomycetota</taxon>
        <taxon>Actinomycetes</taxon>
        <taxon>Pseudonocardiales</taxon>
        <taxon>Pseudonocardiaceae</taxon>
        <taxon>Halosaccharopolyspora</taxon>
    </lineage>
</organism>
<evidence type="ECO:0000313" key="3">
    <source>
        <dbReference type="Proteomes" id="UP000569329"/>
    </source>
</evidence>
<gene>
    <name evidence="2" type="ORF">FHX42_004110</name>
</gene>